<dbReference type="Proteomes" id="UP000746747">
    <property type="component" value="Unassembled WGS sequence"/>
</dbReference>
<gene>
    <name evidence="1" type="ORF">CJOHNSTONI_LOCUS10025</name>
</gene>
<sequence>MLIKKRTVLKMSDKELEAAIKVISPDRLLQKYSKSDLQEELIHWILENGLRVSHEFTVIEMDDGSNNVNTNINECNCCQRLVLSSVNQDEEEEEEDIKKKSENNLPPEMVSPILVKETNDIQTEANVNFHPTLSSQHVSEQAIISTQPLPTTLSLNDTTTTISEDSKTNPKEHIKQQKDELSHFCTELGSCCVSLLSKC</sequence>
<protein>
    <submittedName>
        <fullName evidence="1">Uncharacterized protein</fullName>
    </submittedName>
</protein>
<evidence type="ECO:0000313" key="1">
    <source>
        <dbReference type="EMBL" id="CAG9540521.1"/>
    </source>
</evidence>
<evidence type="ECO:0000313" key="2">
    <source>
        <dbReference type="Proteomes" id="UP000746747"/>
    </source>
</evidence>
<keyword evidence="2" id="KW-1185">Reference proteome</keyword>
<dbReference type="OrthoDB" id="5867889at2759"/>
<dbReference type="EMBL" id="CAKAEH010001971">
    <property type="protein sequence ID" value="CAG9540521.1"/>
    <property type="molecule type" value="Genomic_DNA"/>
</dbReference>
<dbReference type="AlphaFoldDB" id="A0A8J2PYR3"/>
<accession>A0A8J2PYR3</accession>
<proteinExistence type="predicted"/>
<reference evidence="1" key="1">
    <citation type="submission" date="2021-09" db="EMBL/GenBank/DDBJ databases">
        <authorList>
            <consortium name="Pathogen Informatics"/>
        </authorList>
    </citation>
    <scope>NUCLEOTIDE SEQUENCE</scope>
</reference>
<name>A0A8J2PYR3_9BILA</name>
<organism evidence="1 2">
    <name type="scientific">Cercopithifilaria johnstoni</name>
    <dbReference type="NCBI Taxonomy" id="2874296"/>
    <lineage>
        <taxon>Eukaryota</taxon>
        <taxon>Metazoa</taxon>
        <taxon>Ecdysozoa</taxon>
        <taxon>Nematoda</taxon>
        <taxon>Chromadorea</taxon>
        <taxon>Rhabditida</taxon>
        <taxon>Spirurina</taxon>
        <taxon>Spiruromorpha</taxon>
        <taxon>Filarioidea</taxon>
        <taxon>Onchocercidae</taxon>
        <taxon>Cercopithifilaria</taxon>
    </lineage>
</organism>
<comment type="caution">
    <text evidence="1">The sequence shown here is derived from an EMBL/GenBank/DDBJ whole genome shotgun (WGS) entry which is preliminary data.</text>
</comment>